<keyword evidence="5 10" id="KW-0472">Membrane</keyword>
<dbReference type="Pfam" id="PF13358">
    <property type="entry name" value="DDE_3"/>
    <property type="match status" value="1"/>
</dbReference>
<evidence type="ECO:0000256" key="2">
    <source>
        <dbReference type="ARBA" id="ARBA00022692"/>
    </source>
</evidence>
<dbReference type="PROSITE" id="PS50262">
    <property type="entry name" value="G_PROTEIN_RECEP_F1_2"/>
    <property type="match status" value="1"/>
</dbReference>
<dbReference type="PRINTS" id="PR00526">
    <property type="entry name" value="FMETLEUPHER"/>
</dbReference>
<feature type="transmembrane region" description="Helical" evidence="10">
    <location>
        <begin position="206"/>
        <end position="228"/>
    </location>
</feature>
<comment type="subcellular location">
    <subcellularLocation>
        <location evidence="1">Membrane</location>
        <topology evidence="1">Multi-pass membrane protein</topology>
    </subcellularLocation>
</comment>
<protein>
    <recommendedName>
        <fullName evidence="11">G-protein coupled receptors family 1 profile domain-containing protein</fullName>
    </recommendedName>
</protein>
<reference evidence="12" key="1">
    <citation type="submission" date="2023-07" db="EMBL/GenBank/DDBJ databases">
        <authorList>
            <person name="Stuckert A."/>
        </authorList>
    </citation>
    <scope>NUCLEOTIDE SEQUENCE</scope>
</reference>
<dbReference type="InterPro" id="IPR038717">
    <property type="entry name" value="Tc1-like_DDE_dom"/>
</dbReference>
<accession>A0ABN9KT37</accession>
<dbReference type="PRINTS" id="PR00237">
    <property type="entry name" value="GPCRRHODOPSN"/>
</dbReference>
<dbReference type="InterPro" id="IPR036397">
    <property type="entry name" value="RNaseH_sf"/>
</dbReference>
<evidence type="ECO:0000256" key="1">
    <source>
        <dbReference type="ARBA" id="ARBA00004141"/>
    </source>
</evidence>
<evidence type="ECO:0000259" key="11">
    <source>
        <dbReference type="PROSITE" id="PS50262"/>
    </source>
</evidence>
<dbReference type="PANTHER" id="PTHR24225:SF62">
    <property type="entry name" value="CHEMOKINE-LIKE RECEPTOR 1"/>
    <property type="match status" value="1"/>
</dbReference>
<dbReference type="PROSITE" id="PS00237">
    <property type="entry name" value="G_PROTEIN_RECEP_F1_1"/>
    <property type="match status" value="1"/>
</dbReference>
<evidence type="ECO:0000256" key="4">
    <source>
        <dbReference type="ARBA" id="ARBA00023040"/>
    </source>
</evidence>
<feature type="transmembrane region" description="Helical" evidence="10">
    <location>
        <begin position="126"/>
        <end position="149"/>
    </location>
</feature>
<evidence type="ECO:0000256" key="7">
    <source>
        <dbReference type="ARBA" id="ARBA00023224"/>
    </source>
</evidence>
<evidence type="ECO:0000313" key="12">
    <source>
        <dbReference type="EMBL" id="CAJ0922893.1"/>
    </source>
</evidence>
<feature type="transmembrane region" description="Helical" evidence="10">
    <location>
        <begin position="240"/>
        <end position="260"/>
    </location>
</feature>
<dbReference type="PANTHER" id="PTHR24225">
    <property type="entry name" value="CHEMOTACTIC RECEPTOR"/>
    <property type="match status" value="1"/>
</dbReference>
<name>A0ABN9KT37_9NEOB</name>
<keyword evidence="4 9" id="KW-0297">G-protein coupled receptor</keyword>
<dbReference type="SUPFAM" id="SSF81321">
    <property type="entry name" value="Family A G protein-coupled receptor-like"/>
    <property type="match status" value="1"/>
</dbReference>
<keyword evidence="13" id="KW-1185">Reference proteome</keyword>
<feature type="transmembrane region" description="Helical" evidence="10">
    <location>
        <begin position="161"/>
        <end position="186"/>
    </location>
</feature>
<feature type="domain" description="G-protein coupled receptors family 1 profile" evidence="11">
    <location>
        <begin position="142"/>
        <end position="387"/>
    </location>
</feature>
<evidence type="ECO:0000256" key="9">
    <source>
        <dbReference type="RuleBase" id="RU000688"/>
    </source>
</evidence>
<keyword evidence="7 9" id="KW-0807">Transducer</keyword>
<gene>
    <name evidence="12" type="ORF">RIMI_LOCUS1859356</name>
</gene>
<comment type="caution">
    <text evidence="12">The sequence shown here is derived from an EMBL/GenBank/DDBJ whole genome shotgun (WGS) entry which is preliminary data.</text>
</comment>
<dbReference type="Pfam" id="PF00001">
    <property type="entry name" value="7tm_1"/>
    <property type="match status" value="1"/>
</dbReference>
<dbReference type="Gene3D" id="1.20.1070.10">
    <property type="entry name" value="Rhodopsin 7-helix transmembrane proteins"/>
    <property type="match status" value="1"/>
</dbReference>
<sequence>MGRHFIFQQDNDPKHTAKKTKAWFKRQKIKVLQWPSQSPDLNPIENLWKELKIKVHMRHPKNLDNLEKICMEEWAKITPETCAGLIRSYKRRLLAVIANKGLPPENIRMNFTTDPETAELRHAVQVVVTVIFSLIFLLGMMGNGTVIWITGCRLQRTINTVWFFNLALADFISTFLVLVTVLYLLLDLHWPFGPILCKLVNCTFGLSIYASILLLSAISIDRCVLVLFPVWCQNYRNPRLVTAVCLVIWILSIALVPGSYTLSEMSTESNRSSCKNLDIFEDWERREAAIFTVCIFLYQFLVPLSIILISYAILLLTLRKKKLNRSSKPFLVVTGVVFSFFLCWLPYHALALSRVSLGGLPLLVSLVAVPLSKCLAMFNSCINPILYVFIGREFKDAVKRSLTQVFKTVFEEVPH</sequence>
<dbReference type="InterPro" id="IPR017452">
    <property type="entry name" value="GPCR_Rhodpsn_7TM"/>
</dbReference>
<evidence type="ECO:0000313" key="13">
    <source>
        <dbReference type="Proteomes" id="UP001176940"/>
    </source>
</evidence>
<feature type="transmembrane region" description="Helical" evidence="10">
    <location>
        <begin position="330"/>
        <end position="350"/>
    </location>
</feature>
<dbReference type="EMBL" id="CAUEEQ010002481">
    <property type="protein sequence ID" value="CAJ0922893.1"/>
    <property type="molecule type" value="Genomic_DNA"/>
</dbReference>
<comment type="similarity">
    <text evidence="8">Belongs to the chemokine-like receptor (CMKLR) family.</text>
</comment>
<keyword evidence="6 9" id="KW-0675">Receptor</keyword>
<evidence type="ECO:0000256" key="3">
    <source>
        <dbReference type="ARBA" id="ARBA00022989"/>
    </source>
</evidence>
<keyword evidence="2 9" id="KW-0812">Transmembrane</keyword>
<keyword evidence="3 10" id="KW-1133">Transmembrane helix</keyword>
<evidence type="ECO:0000256" key="6">
    <source>
        <dbReference type="ARBA" id="ARBA00023170"/>
    </source>
</evidence>
<dbReference type="Gene3D" id="3.30.420.10">
    <property type="entry name" value="Ribonuclease H-like superfamily/Ribonuclease H"/>
    <property type="match status" value="1"/>
</dbReference>
<organism evidence="12 13">
    <name type="scientific">Ranitomeya imitator</name>
    <name type="common">mimic poison frog</name>
    <dbReference type="NCBI Taxonomy" id="111125"/>
    <lineage>
        <taxon>Eukaryota</taxon>
        <taxon>Metazoa</taxon>
        <taxon>Chordata</taxon>
        <taxon>Craniata</taxon>
        <taxon>Vertebrata</taxon>
        <taxon>Euteleostomi</taxon>
        <taxon>Amphibia</taxon>
        <taxon>Batrachia</taxon>
        <taxon>Anura</taxon>
        <taxon>Neobatrachia</taxon>
        <taxon>Hyloidea</taxon>
        <taxon>Dendrobatidae</taxon>
        <taxon>Dendrobatinae</taxon>
        <taxon>Ranitomeya</taxon>
    </lineage>
</organism>
<dbReference type="InterPro" id="IPR000276">
    <property type="entry name" value="GPCR_Rhodpsn"/>
</dbReference>
<evidence type="ECO:0000256" key="10">
    <source>
        <dbReference type="SAM" id="Phobius"/>
    </source>
</evidence>
<feature type="transmembrane region" description="Helical" evidence="10">
    <location>
        <begin position="362"/>
        <end position="390"/>
    </location>
</feature>
<evidence type="ECO:0000256" key="5">
    <source>
        <dbReference type="ARBA" id="ARBA00023136"/>
    </source>
</evidence>
<proteinExistence type="inferred from homology"/>
<dbReference type="Proteomes" id="UP001176940">
    <property type="component" value="Unassembled WGS sequence"/>
</dbReference>
<evidence type="ECO:0000256" key="8">
    <source>
        <dbReference type="ARBA" id="ARBA00025736"/>
    </source>
</evidence>
<comment type="similarity">
    <text evidence="9">Belongs to the G-protein coupled receptor 1 family.</text>
</comment>
<feature type="transmembrane region" description="Helical" evidence="10">
    <location>
        <begin position="288"/>
        <end position="318"/>
    </location>
</feature>
<dbReference type="InterPro" id="IPR000826">
    <property type="entry name" value="Formyl_rcpt-rel"/>
</dbReference>